<keyword evidence="2" id="KW-1185">Reference proteome</keyword>
<dbReference type="AlphaFoldDB" id="A0A2A9CNF2"/>
<evidence type="ECO:0000313" key="1">
    <source>
        <dbReference type="EMBL" id="PFG15858.1"/>
    </source>
</evidence>
<accession>A0A2A9CNF2</accession>
<proteinExistence type="predicted"/>
<dbReference type="EMBL" id="PDJC01000001">
    <property type="protein sequence ID" value="PFG15858.1"/>
    <property type="molecule type" value="Genomic_DNA"/>
</dbReference>
<dbReference type="InterPro" id="IPR024265">
    <property type="entry name" value="DUF3788"/>
</dbReference>
<reference evidence="1 2" key="1">
    <citation type="submission" date="2017-10" db="EMBL/GenBank/DDBJ databases">
        <title>Sequencing the genomes of 1000 actinobacteria strains.</title>
        <authorList>
            <person name="Klenk H.-P."/>
        </authorList>
    </citation>
    <scope>NUCLEOTIDE SEQUENCE [LARGE SCALE GENOMIC DNA]</scope>
    <source>
        <strain evidence="1 2">DSM 15597</strain>
    </source>
</reference>
<gene>
    <name evidence="1" type="ORF">ATK74_0378</name>
</gene>
<dbReference type="Proteomes" id="UP000226079">
    <property type="component" value="Unassembled WGS sequence"/>
</dbReference>
<evidence type="ECO:0000313" key="2">
    <source>
        <dbReference type="Proteomes" id="UP000226079"/>
    </source>
</evidence>
<organism evidence="1 2">
    <name type="scientific">Propionicimonas paludicola</name>
    <dbReference type="NCBI Taxonomy" id="185243"/>
    <lineage>
        <taxon>Bacteria</taxon>
        <taxon>Bacillati</taxon>
        <taxon>Actinomycetota</taxon>
        <taxon>Actinomycetes</taxon>
        <taxon>Propionibacteriales</taxon>
        <taxon>Nocardioidaceae</taxon>
        <taxon>Propionicimonas</taxon>
    </lineage>
</organism>
<name>A0A2A9CNF2_9ACTN</name>
<protein>
    <submittedName>
        <fullName evidence="1">Uncharacterized protein DUF3788</fullName>
    </submittedName>
</protein>
<sequence length="160" mass="17541">MLGDRVSHRANSPTLAAPSSYRCAMGQAFRDQSQPPTPEAIAEVLGDTDAAWQEALDAFANAGVDVAWRYYRDGGWLAKATRGKATMAWMSVEPGLARITFYFPARLRETVLASPDLDDTLRERVATTAPTGKSLPVTLRLPDVPTSQVPIVLELKQRLR</sequence>
<comment type="caution">
    <text evidence="1">The sequence shown here is derived from an EMBL/GenBank/DDBJ whole genome shotgun (WGS) entry which is preliminary data.</text>
</comment>
<dbReference type="Pfam" id="PF12663">
    <property type="entry name" value="DUF3788"/>
    <property type="match status" value="1"/>
</dbReference>